<name>A0A833QG69_9POAL</name>
<evidence type="ECO:0000313" key="4">
    <source>
        <dbReference type="Proteomes" id="UP000623129"/>
    </source>
</evidence>
<feature type="compositionally biased region" description="Gly residues" evidence="1">
    <location>
        <begin position="83"/>
        <end position="94"/>
    </location>
</feature>
<evidence type="ECO:0000256" key="2">
    <source>
        <dbReference type="SAM" id="Phobius"/>
    </source>
</evidence>
<evidence type="ECO:0000256" key="1">
    <source>
        <dbReference type="SAM" id="MobiDB-lite"/>
    </source>
</evidence>
<dbReference type="Proteomes" id="UP000623129">
    <property type="component" value="Unassembled WGS sequence"/>
</dbReference>
<comment type="caution">
    <text evidence="3">The sequence shown here is derived from an EMBL/GenBank/DDBJ whole genome shotgun (WGS) entry which is preliminary data.</text>
</comment>
<evidence type="ECO:0008006" key="5">
    <source>
        <dbReference type="Google" id="ProtNLM"/>
    </source>
</evidence>
<feature type="transmembrane region" description="Helical" evidence="2">
    <location>
        <begin position="231"/>
        <end position="255"/>
    </location>
</feature>
<feature type="region of interest" description="Disordered" evidence="1">
    <location>
        <begin position="70"/>
        <end position="94"/>
    </location>
</feature>
<keyword evidence="2" id="KW-0472">Membrane</keyword>
<accession>A0A833QG69</accession>
<feature type="transmembrane region" description="Helical" evidence="2">
    <location>
        <begin position="185"/>
        <end position="205"/>
    </location>
</feature>
<gene>
    <name evidence="3" type="ORF">FCM35_KLT09055</name>
</gene>
<protein>
    <recommendedName>
        <fullName evidence="5">Cardiolipin synthase N-terminal domain-containing protein</fullName>
    </recommendedName>
</protein>
<keyword evidence="2" id="KW-1133">Transmembrane helix</keyword>
<feature type="transmembrane region" description="Helical" evidence="2">
    <location>
        <begin position="299"/>
        <end position="319"/>
    </location>
</feature>
<organism evidence="3 4">
    <name type="scientific">Carex littledalei</name>
    <dbReference type="NCBI Taxonomy" id="544730"/>
    <lineage>
        <taxon>Eukaryota</taxon>
        <taxon>Viridiplantae</taxon>
        <taxon>Streptophyta</taxon>
        <taxon>Embryophyta</taxon>
        <taxon>Tracheophyta</taxon>
        <taxon>Spermatophyta</taxon>
        <taxon>Magnoliopsida</taxon>
        <taxon>Liliopsida</taxon>
        <taxon>Poales</taxon>
        <taxon>Cyperaceae</taxon>
        <taxon>Cyperoideae</taxon>
        <taxon>Cariceae</taxon>
        <taxon>Carex</taxon>
        <taxon>Carex subgen. Euthyceras</taxon>
    </lineage>
</organism>
<keyword evidence="2" id="KW-0812">Transmembrane</keyword>
<feature type="transmembrane region" description="Helical" evidence="2">
    <location>
        <begin position="267"/>
        <end position="287"/>
    </location>
</feature>
<dbReference type="PANTHER" id="PTHR36009">
    <property type="match status" value="1"/>
</dbReference>
<sequence length="337" mass="37730">MLLLYKLNPILSCSYPSLLNAKTPTLLHKARVPLHPKILDPQKFSSVARSLVPMKRSSIKSLKLDTQIQEKEDEVRVSKGGDDGGGGNKWNDDGGGGNNWNDWVTSGLLFGLWAGLMYYVFQLAPNQTPYRDMYFLQKLLKLRGDDGFAMNEVLVALWYIMGLWPLLYSMLLLPTGRSSRSKVPVWPFLVFSFFGGAYALIPYFVLWKPPPPPIEEEEISKWPLNFLESRITAAIALGAGLGLIGYAALAGGDAWKEFFQYFKESKFIHATTIDFTLLSTFAPFWVYNDVTARGWTSKGSWLVPVALIPFVGPALYILLRPSLSSLPTRSTSTDEET</sequence>
<dbReference type="EMBL" id="SWLB01000019">
    <property type="protein sequence ID" value="KAF3325975.1"/>
    <property type="molecule type" value="Genomic_DNA"/>
</dbReference>
<feature type="transmembrane region" description="Helical" evidence="2">
    <location>
        <begin position="153"/>
        <end position="173"/>
    </location>
</feature>
<dbReference type="PANTHER" id="PTHR36009:SF3">
    <property type="entry name" value="TRANSMEMBRANE PROTEIN"/>
    <property type="match status" value="1"/>
</dbReference>
<evidence type="ECO:0000313" key="3">
    <source>
        <dbReference type="EMBL" id="KAF3325975.1"/>
    </source>
</evidence>
<feature type="transmembrane region" description="Helical" evidence="2">
    <location>
        <begin position="103"/>
        <end position="121"/>
    </location>
</feature>
<reference evidence="3" key="1">
    <citation type="submission" date="2020-01" db="EMBL/GenBank/DDBJ databases">
        <title>Genome sequence of Kobresia littledalei, the first chromosome-level genome in the family Cyperaceae.</title>
        <authorList>
            <person name="Qu G."/>
        </authorList>
    </citation>
    <scope>NUCLEOTIDE SEQUENCE</scope>
    <source>
        <strain evidence="3">C.B.Clarke</strain>
        <tissue evidence="3">Leaf</tissue>
    </source>
</reference>
<dbReference type="OrthoDB" id="47210at2759"/>
<proteinExistence type="predicted"/>
<dbReference type="AlphaFoldDB" id="A0A833QG69"/>
<feature type="compositionally biased region" description="Basic and acidic residues" evidence="1">
    <location>
        <begin position="70"/>
        <end position="82"/>
    </location>
</feature>
<keyword evidence="4" id="KW-1185">Reference proteome</keyword>